<accession>A0A8J4DG04</accession>
<organism evidence="1 2">
    <name type="scientific">Planotetraspora thailandica</name>
    <dbReference type="NCBI Taxonomy" id="487172"/>
    <lineage>
        <taxon>Bacteria</taxon>
        <taxon>Bacillati</taxon>
        <taxon>Actinomycetota</taxon>
        <taxon>Actinomycetes</taxon>
        <taxon>Streptosporangiales</taxon>
        <taxon>Streptosporangiaceae</taxon>
        <taxon>Planotetraspora</taxon>
    </lineage>
</organism>
<evidence type="ECO:0000313" key="1">
    <source>
        <dbReference type="EMBL" id="GII59821.1"/>
    </source>
</evidence>
<reference evidence="1" key="1">
    <citation type="submission" date="2021-01" db="EMBL/GenBank/DDBJ databases">
        <title>Whole genome shotgun sequence of Planotetraspora thailandica NBRC 104271.</title>
        <authorList>
            <person name="Komaki H."/>
            <person name="Tamura T."/>
        </authorList>
    </citation>
    <scope>NUCLEOTIDE SEQUENCE</scope>
    <source>
        <strain evidence="1">NBRC 104271</strain>
    </source>
</reference>
<dbReference type="Proteomes" id="UP000605992">
    <property type="component" value="Unassembled WGS sequence"/>
</dbReference>
<evidence type="ECO:0000313" key="2">
    <source>
        <dbReference type="Proteomes" id="UP000605992"/>
    </source>
</evidence>
<proteinExistence type="predicted"/>
<dbReference type="EMBL" id="BOOR01000101">
    <property type="protein sequence ID" value="GII59821.1"/>
    <property type="molecule type" value="Genomic_DNA"/>
</dbReference>
<protein>
    <recommendedName>
        <fullName evidence="3">LRV domain-containing protein</fullName>
    </recommendedName>
</protein>
<name>A0A8J4DG04_9ACTN</name>
<dbReference type="Pfam" id="PF01816">
    <property type="entry name" value="LRV"/>
    <property type="match status" value="1"/>
</dbReference>
<dbReference type="InterPro" id="IPR004830">
    <property type="entry name" value="LRR_variant"/>
</dbReference>
<sequence>MVHNAVVYPTPLDGLARNPGAPIPILLKLLDTDSAFEFHFRRHMPVELIDAMVAHPRPRVRRILAENPHVSDKQRARLVYDPDPSVRATIAAGDTDAARGRLTLPPEAYEVLISDEDAGVRQALTDTPRLPEHLWQILLADPDPAVHRSAMLRLAPQRPDVAAALVDDPSVPDWYQGTLLSAAALPSDRFVRLASDPNIDVRAAVAANRYLPHDLLLALGHDPEPSVRLAASMNPLLTEEERATIDYTIRPHDRVWPPAWWFDCLDDLRLMRQAAESAHLGLRRAAAYSPYLPPDQLTRLAGDDDFIVRLLIAENHPDAPGELLVSTTIESQFITKYDQIHHRNFPHAGLAARVASSPDPHTRLLAVFDPTAPASLIEALSREFPSSNASRDPRLPLDRVLELYADDETAPVAAQNPLLPMEKMLEILNLR</sequence>
<dbReference type="Gene3D" id="1.25.10.10">
    <property type="entry name" value="Leucine-rich Repeat Variant"/>
    <property type="match status" value="2"/>
</dbReference>
<dbReference type="SUPFAM" id="SSF48371">
    <property type="entry name" value="ARM repeat"/>
    <property type="match status" value="2"/>
</dbReference>
<evidence type="ECO:0008006" key="3">
    <source>
        <dbReference type="Google" id="ProtNLM"/>
    </source>
</evidence>
<comment type="caution">
    <text evidence="1">The sequence shown here is derived from an EMBL/GenBank/DDBJ whole genome shotgun (WGS) entry which is preliminary data.</text>
</comment>
<dbReference type="InterPro" id="IPR016024">
    <property type="entry name" value="ARM-type_fold"/>
</dbReference>
<dbReference type="InterPro" id="IPR011989">
    <property type="entry name" value="ARM-like"/>
</dbReference>
<keyword evidence="2" id="KW-1185">Reference proteome</keyword>
<dbReference type="AlphaFoldDB" id="A0A8J4DG04"/>
<gene>
    <name evidence="1" type="ORF">Pth03_82100</name>
</gene>